<name>A0A2V2ZAZ7_9BACI</name>
<proteinExistence type="predicted"/>
<sequence>MKVIIETILNIVGSRGLRRGEFFVSDREFKDDANFAVAIVAYEWIQEQIKESSSRETIIEKVTWNEENDITEDVKQIQPVIKDDLPF</sequence>
<dbReference type="EMBL" id="QGTW01000032">
    <property type="protein sequence ID" value="PWW17075.1"/>
    <property type="molecule type" value="Genomic_DNA"/>
</dbReference>
<dbReference type="Proteomes" id="UP000247150">
    <property type="component" value="Unassembled WGS sequence"/>
</dbReference>
<organism evidence="1 2">
    <name type="scientific">Cytobacillus oceanisediminis</name>
    <dbReference type="NCBI Taxonomy" id="665099"/>
    <lineage>
        <taxon>Bacteria</taxon>
        <taxon>Bacillati</taxon>
        <taxon>Bacillota</taxon>
        <taxon>Bacilli</taxon>
        <taxon>Bacillales</taxon>
        <taxon>Bacillaceae</taxon>
        <taxon>Cytobacillus</taxon>
    </lineage>
</organism>
<dbReference type="RefSeq" id="WP_110067940.1">
    <property type="nucleotide sequence ID" value="NZ_QGTW01000032.1"/>
</dbReference>
<dbReference type="AlphaFoldDB" id="A0A2V2ZAZ7"/>
<evidence type="ECO:0000313" key="2">
    <source>
        <dbReference type="Proteomes" id="UP000247150"/>
    </source>
</evidence>
<dbReference type="OrthoDB" id="2906813at2"/>
<comment type="caution">
    <text evidence="1">The sequence shown here is derived from an EMBL/GenBank/DDBJ whole genome shotgun (WGS) entry which is preliminary data.</text>
</comment>
<gene>
    <name evidence="1" type="ORF">DFO73_1325</name>
</gene>
<accession>A0A2V2ZAZ7</accession>
<evidence type="ECO:0000313" key="1">
    <source>
        <dbReference type="EMBL" id="PWW17075.1"/>
    </source>
</evidence>
<reference evidence="1 2" key="1">
    <citation type="submission" date="2018-05" db="EMBL/GenBank/DDBJ databases">
        <title>Freshwater and sediment microbial communities from various areas in North America, analyzing microbe dynamics in response to fracking.</title>
        <authorList>
            <person name="Lamendella R."/>
        </authorList>
    </citation>
    <scope>NUCLEOTIDE SEQUENCE [LARGE SCALE GENOMIC DNA]</scope>
    <source>
        <strain evidence="1 2">15_TX</strain>
    </source>
</reference>
<protein>
    <submittedName>
        <fullName evidence="1">Uncharacterized protein</fullName>
    </submittedName>
</protein>